<evidence type="ECO:0000256" key="1">
    <source>
        <dbReference type="HAMAP-Rule" id="MF_00226"/>
    </source>
</evidence>
<dbReference type="AlphaFoldDB" id="A0A9D1QPI9"/>
<accession>A0A9D1QPI9</accession>
<dbReference type="Gene3D" id="3.90.950.20">
    <property type="entry name" value="CinA-like"/>
    <property type="match status" value="1"/>
</dbReference>
<dbReference type="HAMAP" id="MF_00226_B">
    <property type="entry name" value="CinA_B"/>
    <property type="match status" value="1"/>
</dbReference>
<gene>
    <name evidence="1" type="primary">cinA</name>
    <name evidence="3" type="ORF">H9876_04120</name>
</gene>
<comment type="similarity">
    <text evidence="1">Belongs to the CinA family.</text>
</comment>
<name>A0A9D1QPI9_9LACO</name>
<dbReference type="Pfam" id="PF00994">
    <property type="entry name" value="MoCF_biosynth"/>
    <property type="match status" value="1"/>
</dbReference>
<dbReference type="SMART" id="SM00852">
    <property type="entry name" value="MoCF_biosynth"/>
    <property type="match status" value="1"/>
</dbReference>
<evidence type="ECO:0000259" key="2">
    <source>
        <dbReference type="SMART" id="SM00852"/>
    </source>
</evidence>
<dbReference type="NCBIfam" id="NF001813">
    <property type="entry name" value="PRK00549.1"/>
    <property type="match status" value="1"/>
</dbReference>
<evidence type="ECO:0000313" key="4">
    <source>
        <dbReference type="Proteomes" id="UP000886878"/>
    </source>
</evidence>
<dbReference type="PANTHER" id="PTHR13939:SF0">
    <property type="entry name" value="NMN AMIDOHYDROLASE-LIKE PROTEIN YFAY"/>
    <property type="match status" value="1"/>
</dbReference>
<dbReference type="CDD" id="cd00885">
    <property type="entry name" value="cinA"/>
    <property type="match status" value="1"/>
</dbReference>
<dbReference type="EMBL" id="DXGK01000083">
    <property type="protein sequence ID" value="HIW70546.1"/>
    <property type="molecule type" value="Genomic_DNA"/>
</dbReference>
<dbReference type="InterPro" id="IPR001453">
    <property type="entry name" value="MoaB/Mog_dom"/>
</dbReference>
<dbReference type="Proteomes" id="UP000886878">
    <property type="component" value="Unassembled WGS sequence"/>
</dbReference>
<comment type="caution">
    <text evidence="3">The sequence shown here is derived from an EMBL/GenBank/DDBJ whole genome shotgun (WGS) entry which is preliminary data.</text>
</comment>
<dbReference type="Gene3D" id="3.40.980.10">
    <property type="entry name" value="MoaB/Mog-like domain"/>
    <property type="match status" value="1"/>
</dbReference>
<dbReference type="NCBIfam" id="TIGR00200">
    <property type="entry name" value="cinA_nterm"/>
    <property type="match status" value="1"/>
</dbReference>
<dbReference type="InterPro" id="IPR041424">
    <property type="entry name" value="CinA_KH"/>
</dbReference>
<dbReference type="InterPro" id="IPR008135">
    <property type="entry name" value="Competence-induced_CinA"/>
</dbReference>
<sequence>MDAEIITVGNEIVLGQIDNTNGRYLADCLRRKGVVARWQTTTDDQSQNIMQAVKKAVNRVNLVFVCGGLGPTADDNTLAATASALRTHLAIDESQWQKIKQSFKVREKKMLKENIRQACFLAGGQPLANPVGLAVGSWWQNGVKTVVVLPGPPREFHAMVQQEVLPRLSTLSKSRQLVAELVMHYYGVPESQLMNTIEQSLVNSPDITATSYVQPGEVQVRLTTVATNQLQADQRLQAARQMVLASQSAGYFGDGQVSLAGQVVRLLKKKHQHVTAAESLTGGLLQSMICSIPGASEVFDGGFVTYAPEQKEALLGIKPQVIEKYGVVSGETAGAMADGCRTKIGADYGLGLTGVAGPDKLEGQPAGTVWVGLSGLDQPILTRRFQLDPHTGRQSIRLQSAQAALMMLYEQLTK</sequence>
<dbReference type="InterPro" id="IPR036425">
    <property type="entry name" value="MoaB/Mog-like_dom_sf"/>
</dbReference>
<dbReference type="PANTHER" id="PTHR13939">
    <property type="entry name" value="NICOTINAMIDE-NUCLEOTIDE AMIDOHYDROLASE PNCC"/>
    <property type="match status" value="1"/>
</dbReference>
<evidence type="ECO:0000313" key="3">
    <source>
        <dbReference type="EMBL" id="HIW70546.1"/>
    </source>
</evidence>
<protein>
    <recommendedName>
        <fullName evidence="1">Putative competence-damage inducible protein</fullName>
    </recommendedName>
</protein>
<dbReference type="Pfam" id="PF02464">
    <property type="entry name" value="CinA"/>
    <property type="match status" value="1"/>
</dbReference>
<organism evidence="3 4">
    <name type="scientific">Candidatus Limosilactobacillus merdipullorum</name>
    <dbReference type="NCBI Taxonomy" id="2838653"/>
    <lineage>
        <taxon>Bacteria</taxon>
        <taxon>Bacillati</taxon>
        <taxon>Bacillota</taxon>
        <taxon>Bacilli</taxon>
        <taxon>Lactobacillales</taxon>
        <taxon>Lactobacillaceae</taxon>
        <taxon>Limosilactobacillus</taxon>
    </lineage>
</organism>
<dbReference type="PIRSF" id="PIRSF006728">
    <property type="entry name" value="CinA"/>
    <property type="match status" value="1"/>
</dbReference>
<dbReference type="SUPFAM" id="SSF142433">
    <property type="entry name" value="CinA-like"/>
    <property type="match status" value="1"/>
</dbReference>
<dbReference type="InterPro" id="IPR036653">
    <property type="entry name" value="CinA-like_C"/>
</dbReference>
<dbReference type="InterPro" id="IPR050101">
    <property type="entry name" value="CinA"/>
</dbReference>
<feature type="domain" description="MoaB/Mog" evidence="2">
    <location>
        <begin position="4"/>
        <end position="170"/>
    </location>
</feature>
<proteinExistence type="inferred from homology"/>
<dbReference type="SUPFAM" id="SSF53218">
    <property type="entry name" value="Molybdenum cofactor biosynthesis proteins"/>
    <property type="match status" value="1"/>
</dbReference>
<dbReference type="NCBIfam" id="TIGR00199">
    <property type="entry name" value="PncC_domain"/>
    <property type="match status" value="1"/>
</dbReference>
<dbReference type="InterPro" id="IPR008136">
    <property type="entry name" value="CinA_C"/>
</dbReference>
<reference evidence="3" key="1">
    <citation type="journal article" date="2021" name="PeerJ">
        <title>Extensive microbial diversity within the chicken gut microbiome revealed by metagenomics and culture.</title>
        <authorList>
            <person name="Gilroy R."/>
            <person name="Ravi A."/>
            <person name="Getino M."/>
            <person name="Pursley I."/>
            <person name="Horton D.L."/>
            <person name="Alikhan N.F."/>
            <person name="Baker D."/>
            <person name="Gharbi K."/>
            <person name="Hall N."/>
            <person name="Watson M."/>
            <person name="Adriaenssens E.M."/>
            <person name="Foster-Nyarko E."/>
            <person name="Jarju S."/>
            <person name="Secka A."/>
            <person name="Antonio M."/>
            <person name="Oren A."/>
            <person name="Chaudhuri R.R."/>
            <person name="La Ragione R."/>
            <person name="Hildebrand F."/>
            <person name="Pallen M.J."/>
        </authorList>
    </citation>
    <scope>NUCLEOTIDE SEQUENCE</scope>
    <source>
        <strain evidence="3">ChiHejej3B27-2180</strain>
    </source>
</reference>
<reference evidence="3" key="2">
    <citation type="submission" date="2021-04" db="EMBL/GenBank/DDBJ databases">
        <authorList>
            <person name="Gilroy R."/>
        </authorList>
    </citation>
    <scope>NUCLEOTIDE SEQUENCE</scope>
    <source>
        <strain evidence="3">ChiHejej3B27-2180</strain>
    </source>
</reference>
<dbReference type="Pfam" id="PF18146">
    <property type="entry name" value="CinA_KH"/>
    <property type="match status" value="1"/>
</dbReference>